<comment type="subcellular location">
    <subcellularLocation>
        <location evidence="1">Cell membrane</location>
        <topology evidence="1">Multi-pass membrane protein</topology>
    </subcellularLocation>
</comment>
<feature type="transmembrane region" description="Helical" evidence="6">
    <location>
        <begin position="283"/>
        <end position="301"/>
    </location>
</feature>
<reference evidence="7 8" key="1">
    <citation type="submission" date="2019-08" db="EMBL/GenBank/DDBJ databases">
        <title>Deep-cultivation of Planctomycetes and their phenomic and genomic characterization uncovers novel biology.</title>
        <authorList>
            <person name="Wiegand S."/>
            <person name="Jogler M."/>
            <person name="Boedeker C."/>
            <person name="Pinto D."/>
            <person name="Vollmers J."/>
            <person name="Rivas-Marin E."/>
            <person name="Kohn T."/>
            <person name="Peeters S.H."/>
            <person name="Heuer A."/>
            <person name="Rast P."/>
            <person name="Oberbeckmann S."/>
            <person name="Bunk B."/>
            <person name="Jeske O."/>
            <person name="Meyerdierks A."/>
            <person name="Storesund J.E."/>
            <person name="Kallscheuer N."/>
            <person name="Luecker S."/>
            <person name="Lage O.M."/>
            <person name="Pohl T."/>
            <person name="Merkel B.J."/>
            <person name="Hornburger P."/>
            <person name="Mueller R.-W."/>
            <person name="Bruemmer F."/>
            <person name="Labrenz M."/>
            <person name="Spormann A.M."/>
            <person name="Op den Camp H."/>
            <person name="Overmann J."/>
            <person name="Amann R."/>
            <person name="Jetten M.S.M."/>
            <person name="Mascher T."/>
            <person name="Medema M.H."/>
            <person name="Devos D.P."/>
            <person name="Kaster A.-K."/>
            <person name="Ovreas L."/>
            <person name="Rohde M."/>
            <person name="Galperin M.Y."/>
            <person name="Jogler C."/>
        </authorList>
    </citation>
    <scope>NUCLEOTIDE SEQUENCE [LARGE SCALE GENOMIC DNA]</scope>
    <source>
        <strain evidence="7 8">FC18</strain>
    </source>
</reference>
<dbReference type="GO" id="GO:0043190">
    <property type="term" value="C:ATP-binding cassette (ABC) transporter complex"/>
    <property type="evidence" value="ECO:0007669"/>
    <property type="project" value="TreeGrafter"/>
</dbReference>
<evidence type="ECO:0000256" key="5">
    <source>
        <dbReference type="ARBA" id="ARBA00023136"/>
    </source>
</evidence>
<feature type="transmembrane region" description="Helical" evidence="6">
    <location>
        <begin position="308"/>
        <end position="327"/>
    </location>
</feature>
<accession>A0A5B9PEB9</accession>
<dbReference type="Proteomes" id="UP000322214">
    <property type="component" value="Chromosome"/>
</dbReference>
<keyword evidence="5 6" id="KW-0472">Membrane</keyword>
<organism evidence="7 8">
    <name type="scientific">Mariniblastus fucicola</name>
    <dbReference type="NCBI Taxonomy" id="980251"/>
    <lineage>
        <taxon>Bacteria</taxon>
        <taxon>Pseudomonadati</taxon>
        <taxon>Planctomycetota</taxon>
        <taxon>Planctomycetia</taxon>
        <taxon>Pirellulales</taxon>
        <taxon>Pirellulaceae</taxon>
        <taxon>Mariniblastus</taxon>
    </lineage>
</organism>
<feature type="transmembrane region" description="Helical" evidence="6">
    <location>
        <begin position="31"/>
        <end position="49"/>
    </location>
</feature>
<gene>
    <name evidence="7" type="ORF">MFFC18_31780</name>
</gene>
<evidence type="ECO:0000256" key="1">
    <source>
        <dbReference type="ARBA" id="ARBA00004651"/>
    </source>
</evidence>
<dbReference type="STRING" id="980251.GCA_001642875_00573"/>
<dbReference type="EMBL" id="CP042912">
    <property type="protein sequence ID" value="QEG23282.1"/>
    <property type="molecule type" value="Genomic_DNA"/>
</dbReference>
<evidence type="ECO:0000256" key="2">
    <source>
        <dbReference type="ARBA" id="ARBA00022475"/>
    </source>
</evidence>
<evidence type="ECO:0000256" key="6">
    <source>
        <dbReference type="SAM" id="Phobius"/>
    </source>
</evidence>
<proteinExistence type="predicted"/>
<dbReference type="AlphaFoldDB" id="A0A5B9PEB9"/>
<evidence type="ECO:0000313" key="8">
    <source>
        <dbReference type="Proteomes" id="UP000322214"/>
    </source>
</evidence>
<sequence>MLLVGLAQKAREYGIGPDIVMQLIPFLVPEALMFAIPATSLFSVCVVFGRMAADNEVTALESLGLSKSMVVMPALLMAFGLSLGAVWLNDVAYAWSHFGIERVVLQSTDRIVYSVLQQEGSFKNDQFSIEVGQVDGRTLIQPIVTVNSGANIRVAAASGSLTYDPDTHSLQFRMDHGSIDSDSNFRLVDGEHSSIDIPLRSPDDLAKDSSPSHLYLSQITGAVVAQQRKLESLESQLTLEATAQWMTGDIVGLSHEGWAALNRKLDDARYRLARLKVVPHRRWANGFSCLAFAIIGVPVALRLRTGNYATTFGACFVPILLLYYPLFMFGLNGAKMGTLPAWSVWLGNVACALVGVLLLRHELRK</sequence>
<keyword evidence="8" id="KW-1185">Reference proteome</keyword>
<keyword evidence="4 6" id="KW-1133">Transmembrane helix</keyword>
<evidence type="ECO:0000313" key="7">
    <source>
        <dbReference type="EMBL" id="QEG23282.1"/>
    </source>
</evidence>
<evidence type="ECO:0000256" key="3">
    <source>
        <dbReference type="ARBA" id="ARBA00022692"/>
    </source>
</evidence>
<dbReference type="PANTHER" id="PTHR33529:SF6">
    <property type="entry name" value="YJGP_YJGQ FAMILY PERMEASE"/>
    <property type="match status" value="1"/>
</dbReference>
<dbReference type="InterPro" id="IPR005495">
    <property type="entry name" value="LptG/LptF_permease"/>
</dbReference>
<feature type="transmembrane region" description="Helical" evidence="6">
    <location>
        <begin position="339"/>
        <end position="359"/>
    </location>
</feature>
<protein>
    <submittedName>
        <fullName evidence="7">Putative permease YjgP/YjgQ family protein</fullName>
    </submittedName>
</protein>
<name>A0A5B9PEB9_9BACT</name>
<dbReference type="KEGG" id="mff:MFFC18_31780"/>
<dbReference type="GO" id="GO:0015920">
    <property type="term" value="P:lipopolysaccharide transport"/>
    <property type="evidence" value="ECO:0007669"/>
    <property type="project" value="TreeGrafter"/>
</dbReference>
<dbReference type="PANTHER" id="PTHR33529">
    <property type="entry name" value="SLR0882 PROTEIN-RELATED"/>
    <property type="match status" value="1"/>
</dbReference>
<evidence type="ECO:0000256" key="4">
    <source>
        <dbReference type="ARBA" id="ARBA00022989"/>
    </source>
</evidence>
<feature type="transmembrane region" description="Helical" evidence="6">
    <location>
        <begin position="70"/>
        <end position="88"/>
    </location>
</feature>
<dbReference type="Pfam" id="PF03739">
    <property type="entry name" value="LptF_LptG"/>
    <property type="match status" value="1"/>
</dbReference>
<keyword evidence="2" id="KW-1003">Cell membrane</keyword>
<keyword evidence="3 6" id="KW-0812">Transmembrane</keyword>